<keyword evidence="7" id="KW-0493">Microtubule</keyword>
<feature type="region of interest" description="Disordered" evidence="13">
    <location>
        <begin position="105"/>
        <end position="171"/>
    </location>
</feature>
<dbReference type="Gene3D" id="6.10.250.1400">
    <property type="match status" value="1"/>
</dbReference>
<keyword evidence="4" id="KW-0158">Chromosome</keyword>
<dbReference type="GO" id="GO:0000278">
    <property type="term" value="P:mitotic cell cycle"/>
    <property type="evidence" value="ECO:0007669"/>
    <property type="project" value="TreeGrafter"/>
</dbReference>
<protein>
    <submittedName>
        <fullName evidence="14">Spindle and kinetochore associated complex subunit 3</fullName>
    </submittedName>
</protein>
<feature type="compositionally biased region" description="Polar residues" evidence="13">
    <location>
        <begin position="376"/>
        <end position="388"/>
    </location>
</feature>
<evidence type="ECO:0000256" key="12">
    <source>
        <dbReference type="ARBA" id="ARBA00023328"/>
    </source>
</evidence>
<evidence type="ECO:0000256" key="13">
    <source>
        <dbReference type="SAM" id="MobiDB-lite"/>
    </source>
</evidence>
<evidence type="ECO:0000313" key="15">
    <source>
        <dbReference type="Proteomes" id="UP000261660"/>
    </source>
</evidence>
<dbReference type="FunCoup" id="A0A3Q3FGJ2">
    <property type="interactions" value="1725"/>
</dbReference>
<proteinExistence type="inferred from homology"/>
<accession>A0A3Q3FGJ2</accession>
<feature type="region of interest" description="Disordered" evidence="13">
    <location>
        <begin position="353"/>
        <end position="389"/>
    </location>
</feature>
<dbReference type="GO" id="GO:0007059">
    <property type="term" value="P:chromosome segregation"/>
    <property type="evidence" value="ECO:0007669"/>
    <property type="project" value="InterPro"/>
</dbReference>
<evidence type="ECO:0000256" key="6">
    <source>
        <dbReference type="ARBA" id="ARBA00022618"/>
    </source>
</evidence>
<dbReference type="GeneTree" id="ENSGT00500000045005"/>
<feature type="compositionally biased region" description="Acidic residues" evidence="13">
    <location>
        <begin position="124"/>
        <end position="147"/>
    </location>
</feature>
<keyword evidence="12" id="KW-0137">Centromere</keyword>
<dbReference type="OrthoDB" id="5987638at2759"/>
<keyword evidence="5" id="KW-0963">Cytoplasm</keyword>
<dbReference type="GO" id="GO:0000940">
    <property type="term" value="C:outer kinetochore"/>
    <property type="evidence" value="ECO:0007669"/>
    <property type="project" value="InterPro"/>
</dbReference>
<feature type="compositionally biased region" description="Pro residues" evidence="13">
    <location>
        <begin position="155"/>
        <end position="165"/>
    </location>
</feature>
<dbReference type="PANTHER" id="PTHR48118">
    <property type="entry name" value="SPINDLE AND KINETOCHORE-ASSOCIATED PROTEIN 3"/>
    <property type="match status" value="1"/>
</dbReference>
<dbReference type="InterPro" id="IPR033341">
    <property type="entry name" value="SKA3"/>
</dbReference>
<keyword evidence="15" id="KW-1185">Reference proteome</keyword>
<dbReference type="PANTHER" id="PTHR48118:SF1">
    <property type="entry name" value="SPINDLE AND KINETOCHORE-ASSOCIATED PROTEIN 3"/>
    <property type="match status" value="1"/>
</dbReference>
<reference evidence="14" key="1">
    <citation type="submission" date="2025-08" db="UniProtKB">
        <authorList>
            <consortium name="Ensembl"/>
        </authorList>
    </citation>
    <scope>IDENTIFICATION</scope>
</reference>
<dbReference type="AlphaFoldDB" id="A0A3Q3FGJ2"/>
<evidence type="ECO:0000256" key="9">
    <source>
        <dbReference type="ARBA" id="ARBA00022838"/>
    </source>
</evidence>
<keyword evidence="9" id="KW-0995">Kinetochore</keyword>
<keyword evidence="6" id="KW-0132">Cell division</keyword>
<evidence type="ECO:0000256" key="3">
    <source>
        <dbReference type="ARBA" id="ARBA00007716"/>
    </source>
</evidence>
<evidence type="ECO:0000256" key="8">
    <source>
        <dbReference type="ARBA" id="ARBA00022776"/>
    </source>
</evidence>
<evidence type="ECO:0000313" key="14">
    <source>
        <dbReference type="Ensembl" id="ENSLBEP00000018442.1"/>
    </source>
</evidence>
<dbReference type="STRING" id="56723.ENSLBEP00000018442"/>
<reference evidence="14" key="2">
    <citation type="submission" date="2025-09" db="UniProtKB">
        <authorList>
            <consortium name="Ensembl"/>
        </authorList>
    </citation>
    <scope>IDENTIFICATION</scope>
</reference>
<dbReference type="Ensembl" id="ENSLBET00000019468.1">
    <property type="protein sequence ID" value="ENSLBEP00000018442.1"/>
    <property type="gene ID" value="ENSLBEG00000014224.1"/>
</dbReference>
<evidence type="ECO:0000256" key="10">
    <source>
        <dbReference type="ARBA" id="ARBA00023212"/>
    </source>
</evidence>
<comment type="subcellular location">
    <subcellularLocation>
        <location evidence="2">Chromosome</location>
        <location evidence="2">Centromere</location>
        <location evidence="2">Kinetochore</location>
    </subcellularLocation>
    <subcellularLocation>
        <location evidence="1">Cytoplasm</location>
        <location evidence="1">Cytoskeleton</location>
        <location evidence="1">Spindle</location>
    </subcellularLocation>
</comment>
<dbReference type="GO" id="GO:0051301">
    <property type="term" value="P:cell division"/>
    <property type="evidence" value="ECO:0007669"/>
    <property type="project" value="UniProtKB-KW"/>
</dbReference>
<sequence>MDPTARFFTKLRKLTVTLETETTKLQEDFENRNNDDDDRESSARAMRAYHGLNCDVGNLKGQIQGQLAQQKARGNEVSSFIKACRVMEQRVTQDMQTLRGHWEKYGYQAPPDTQKLTKAQSQESEAEDEDANEDEATPEGGEEDSQSEAEGYPSTSPPNPGPPPFTDVLRTPQLSDFGLSEMQLKRAMAGAEWCSEVPPMPEMSLPHLALGTPALPPMPLTPKCALRMDDDELQTPQMHDFGISEHTMCLNNDFTMDLFKKNVTKPQRPSADMPAHPGDSFMKSFQTQVNKFESPEPPVFCTPGLKIKKANGTCATPAQGNRDQESPIHPNILPTTPEVPAFQTPYMNHIVSTKKSARQTEPIKMQTDDDNPSFELLTSPQNGTTGSKRTWEYNVPEMSIMEMPDLESLLGNTLQSRSAKMLKKTSERNEVIKEPTVKSLELDGPTQEFNLGTPRIRMDYQEPCTPEMPDLSSVTQDICKLLSEAQKKKTVMAIVNPNVRPDKNSPLRRAAKISAVSESEFQSLPSYLRQMTLNNLNQAVHNINKYSEEYQGENTEFQMEELRRITNVGTRTPVYILCLTELKRLSHVGGARNTSVYKLRTHN</sequence>
<organism evidence="14 15">
    <name type="scientific">Labrus bergylta</name>
    <name type="common">ballan wrasse</name>
    <dbReference type="NCBI Taxonomy" id="56723"/>
    <lineage>
        <taxon>Eukaryota</taxon>
        <taxon>Metazoa</taxon>
        <taxon>Chordata</taxon>
        <taxon>Craniata</taxon>
        <taxon>Vertebrata</taxon>
        <taxon>Euteleostomi</taxon>
        <taxon>Actinopterygii</taxon>
        <taxon>Neopterygii</taxon>
        <taxon>Teleostei</taxon>
        <taxon>Neoteleostei</taxon>
        <taxon>Acanthomorphata</taxon>
        <taxon>Eupercaria</taxon>
        <taxon>Labriformes</taxon>
        <taxon>Labridae</taxon>
        <taxon>Labrus</taxon>
    </lineage>
</organism>
<evidence type="ECO:0000256" key="11">
    <source>
        <dbReference type="ARBA" id="ARBA00023306"/>
    </source>
</evidence>
<evidence type="ECO:0000256" key="2">
    <source>
        <dbReference type="ARBA" id="ARBA00004629"/>
    </source>
</evidence>
<evidence type="ECO:0000256" key="5">
    <source>
        <dbReference type="ARBA" id="ARBA00022490"/>
    </source>
</evidence>
<name>A0A3Q3FGJ2_9LABR</name>
<keyword evidence="10" id="KW-0206">Cytoskeleton</keyword>
<comment type="similarity">
    <text evidence="3">Belongs to the SKA3 family.</text>
</comment>
<evidence type="ECO:0000256" key="7">
    <source>
        <dbReference type="ARBA" id="ARBA00022701"/>
    </source>
</evidence>
<keyword evidence="11" id="KW-0131">Cell cycle</keyword>
<dbReference type="GO" id="GO:0005876">
    <property type="term" value="C:spindle microtubule"/>
    <property type="evidence" value="ECO:0007669"/>
    <property type="project" value="TreeGrafter"/>
</dbReference>
<keyword evidence="8" id="KW-0498">Mitosis</keyword>
<dbReference type="InParanoid" id="A0A3Q3FGJ2"/>
<dbReference type="Proteomes" id="UP000261660">
    <property type="component" value="Unplaced"/>
</dbReference>
<evidence type="ECO:0000256" key="1">
    <source>
        <dbReference type="ARBA" id="ARBA00004186"/>
    </source>
</evidence>
<evidence type="ECO:0000256" key="4">
    <source>
        <dbReference type="ARBA" id="ARBA00022454"/>
    </source>
</evidence>